<dbReference type="RefSeq" id="XP_013793985.1">
    <property type="nucleotide sequence ID" value="XM_013938531.2"/>
</dbReference>
<sequence>MASLFSGFGRNLPRLLRHSNSTFRREISVTSICADKSSQQRFDPDVKDIKSSQQRFDPDVKDIQSVLEPEESKHQEALHKFITVDTPMDISSLTGVPEEHIKTRRVRIFVPTKNAMQSGTNNTHHWKMEFETRERWENPLMGWCSSGDPLSNMNLQFLCKEDAVAFCEKNGWPYFVEEPPVHKPKKKSYGANFAWNRNTRVSTK</sequence>
<keyword evidence="3 10" id="KW-0813">Transport</keyword>
<evidence type="ECO:0000256" key="1">
    <source>
        <dbReference type="ARBA" id="ARBA00005882"/>
    </source>
</evidence>
<dbReference type="InterPro" id="IPR038532">
    <property type="entry name" value="NDUFS4-like_sf"/>
</dbReference>
<comment type="similarity">
    <text evidence="1 10">Belongs to the complex I NDUFS4 subunit family.</text>
</comment>
<dbReference type="GeneID" id="106478024"/>
<evidence type="ECO:0000256" key="4">
    <source>
        <dbReference type="ARBA" id="ARBA00022660"/>
    </source>
</evidence>
<evidence type="ECO:0000313" key="12">
    <source>
        <dbReference type="RefSeq" id="XP_013793985.1"/>
    </source>
</evidence>
<dbReference type="PANTHER" id="PTHR12219:SF8">
    <property type="entry name" value="NADH DEHYDROGENASE [UBIQUINONE] IRON-SULFUR PROTEIN 4, MITOCHONDRIAL"/>
    <property type="match status" value="1"/>
</dbReference>
<evidence type="ECO:0000256" key="6">
    <source>
        <dbReference type="ARBA" id="ARBA00022946"/>
    </source>
</evidence>
<keyword evidence="4 10" id="KW-0679">Respiratory chain</keyword>
<evidence type="ECO:0000313" key="11">
    <source>
        <dbReference type="Proteomes" id="UP000694941"/>
    </source>
</evidence>
<keyword evidence="6 10" id="KW-0809">Transit peptide</keyword>
<keyword evidence="7 10" id="KW-0249">Electron transport</keyword>
<evidence type="ECO:0000256" key="7">
    <source>
        <dbReference type="ARBA" id="ARBA00022982"/>
    </source>
</evidence>
<comment type="function">
    <text evidence="10">Accessory subunit of the mitochondrial membrane respiratory chain NADH dehydrogenase (Complex I), that is believed not to be involved in catalysis. Complex I functions in the transfer of electrons from NADH to the respiratory chain. The immediate electron acceptor for the enzyme is believed to be ubiquinone.</text>
</comment>
<dbReference type="PANTHER" id="PTHR12219">
    <property type="entry name" value="NADH-UBIQUINONE OXIDOREDUCTASE"/>
    <property type="match status" value="1"/>
</dbReference>
<dbReference type="Gene3D" id="3.30.160.190">
    <property type="entry name" value="atu1810 like domain"/>
    <property type="match status" value="1"/>
</dbReference>
<evidence type="ECO:0000256" key="8">
    <source>
        <dbReference type="ARBA" id="ARBA00023128"/>
    </source>
</evidence>
<organism evidence="11 12">
    <name type="scientific">Limulus polyphemus</name>
    <name type="common">Atlantic horseshoe crab</name>
    <dbReference type="NCBI Taxonomy" id="6850"/>
    <lineage>
        <taxon>Eukaryota</taxon>
        <taxon>Metazoa</taxon>
        <taxon>Ecdysozoa</taxon>
        <taxon>Arthropoda</taxon>
        <taxon>Chelicerata</taxon>
        <taxon>Merostomata</taxon>
        <taxon>Xiphosura</taxon>
        <taxon>Limulidae</taxon>
        <taxon>Limulus</taxon>
    </lineage>
</organism>
<accession>A0ABM1C4H8</accession>
<keyword evidence="8 10" id="KW-0496">Mitochondrion</keyword>
<name>A0ABM1C4H8_LIMPO</name>
<keyword evidence="5 10" id="KW-0999">Mitochondrion inner membrane</keyword>
<evidence type="ECO:0000256" key="5">
    <source>
        <dbReference type="ARBA" id="ARBA00022792"/>
    </source>
</evidence>
<evidence type="ECO:0000256" key="10">
    <source>
        <dbReference type="RuleBase" id="RU367010"/>
    </source>
</evidence>
<evidence type="ECO:0000256" key="3">
    <source>
        <dbReference type="ARBA" id="ARBA00022448"/>
    </source>
</evidence>
<proteinExistence type="inferred from homology"/>
<comment type="subcellular location">
    <subcellularLocation>
        <location evidence="10">Mitochondrion inner membrane</location>
        <topology evidence="10">Peripheral membrane protein</topology>
        <orientation evidence="10">Matrix side</orientation>
    </subcellularLocation>
</comment>
<evidence type="ECO:0000256" key="9">
    <source>
        <dbReference type="ARBA" id="ARBA00023136"/>
    </source>
</evidence>
<dbReference type="Proteomes" id="UP000694941">
    <property type="component" value="Unplaced"/>
</dbReference>
<gene>
    <name evidence="12" type="primary">LOC106478024</name>
</gene>
<keyword evidence="11" id="KW-1185">Reference proteome</keyword>
<keyword evidence="9 10" id="KW-0472">Membrane</keyword>
<dbReference type="Pfam" id="PF04800">
    <property type="entry name" value="NDUS4"/>
    <property type="match status" value="1"/>
</dbReference>
<reference evidence="12" key="1">
    <citation type="submission" date="2025-08" db="UniProtKB">
        <authorList>
            <consortium name="RefSeq"/>
        </authorList>
    </citation>
    <scope>IDENTIFICATION</scope>
    <source>
        <tissue evidence="12">Muscle</tissue>
    </source>
</reference>
<evidence type="ECO:0000256" key="2">
    <source>
        <dbReference type="ARBA" id="ARBA00015796"/>
    </source>
</evidence>
<protein>
    <recommendedName>
        <fullName evidence="2 10">NADH dehydrogenase [ubiquinone] iron-sulfur protein 4, mitochondrial</fullName>
    </recommendedName>
</protein>
<dbReference type="InterPro" id="IPR006885">
    <property type="entry name" value="NADH_UbQ_FeS_4_mit-like"/>
</dbReference>